<keyword evidence="2" id="KW-1185">Reference proteome</keyword>
<comment type="caution">
    <text evidence="1">The sequence shown here is derived from an EMBL/GenBank/DDBJ whole genome shotgun (WGS) entry which is preliminary data.</text>
</comment>
<proteinExistence type="predicted"/>
<dbReference type="OrthoDB" id="9835742at2"/>
<evidence type="ECO:0000313" key="1">
    <source>
        <dbReference type="EMBL" id="MRS63323.1"/>
    </source>
</evidence>
<name>A0A7K0ENA1_9BACT</name>
<protein>
    <submittedName>
        <fullName evidence="1">Uncharacterized protein</fullName>
    </submittedName>
</protein>
<dbReference type="EMBL" id="WJXZ01000012">
    <property type="protein sequence ID" value="MRS63323.1"/>
    <property type="molecule type" value="Genomic_DNA"/>
</dbReference>
<reference evidence="1 2" key="1">
    <citation type="journal article" date="2018" name="Antonie Van Leeuwenhoek">
        <title>Larkinella terrae sp. nov., isolated from soil on Jeju Island, South Korea.</title>
        <authorList>
            <person name="Ten L.N."/>
            <person name="Jeon J."/>
            <person name="Park S.J."/>
            <person name="Park S."/>
            <person name="Lee S.Y."/>
            <person name="Kim M.K."/>
            <person name="Jung H.Y."/>
        </authorList>
    </citation>
    <scope>NUCLEOTIDE SEQUENCE [LARGE SCALE GENOMIC DNA]</scope>
    <source>
        <strain evidence="1 2">KCTC 52001</strain>
    </source>
</reference>
<accession>A0A7K0ENA1</accession>
<sequence length="427" mass="48736">MDKSNDKSLEFDAYFIDEFGLINDSTNVNEPERIGLHKNIFTGLIKSGTAIIEEGQSGKIELPNMADPVSNPMLKGKSTYTRNPIEKHGLKHTFHYYFGKEVQDYFETLKKNKAAKWDSKQVIHLSLLFAVGTELNRHGLRTFFKNTTELTGVIVIPGIEPGFYNNKGRWGIAISDSKIKDLLNNYFQQDVPYEINIIAAYSTGINGINQAVLNDIIDLKHIKRVIFYDCLSAQFESGFAEKTIKKLKKNNPKIHVIIYWTSIEGNTITPDKNHLIVVQNLRPTVSTFENVIKLQGLKWYRCLICSRIIQAGIQENLLNLSSQAKDNFLELEATLPPRGSMISDEAIFKRFQGSTLASNKTVLENWYNKNKAIVEKFYRFLDNSSGNFPPIIKQIWNNAMLGYYGNVAEEVHDLLLPEFGWEYLPYS</sequence>
<dbReference type="Proteomes" id="UP000441754">
    <property type="component" value="Unassembled WGS sequence"/>
</dbReference>
<dbReference type="RefSeq" id="WP_154176698.1">
    <property type="nucleotide sequence ID" value="NZ_WJXZ01000012.1"/>
</dbReference>
<evidence type="ECO:0000313" key="2">
    <source>
        <dbReference type="Proteomes" id="UP000441754"/>
    </source>
</evidence>
<gene>
    <name evidence="1" type="ORF">GJJ30_18625</name>
</gene>
<dbReference type="AlphaFoldDB" id="A0A7K0ENA1"/>
<organism evidence="1 2">
    <name type="scientific">Larkinella terrae</name>
    <dbReference type="NCBI Taxonomy" id="2025311"/>
    <lineage>
        <taxon>Bacteria</taxon>
        <taxon>Pseudomonadati</taxon>
        <taxon>Bacteroidota</taxon>
        <taxon>Cytophagia</taxon>
        <taxon>Cytophagales</taxon>
        <taxon>Spirosomataceae</taxon>
        <taxon>Larkinella</taxon>
    </lineage>
</organism>